<organism evidence="1 2">
    <name type="scientific">Natrialba chahannaoensis JCM 10990</name>
    <dbReference type="NCBI Taxonomy" id="1227492"/>
    <lineage>
        <taxon>Archaea</taxon>
        <taxon>Methanobacteriati</taxon>
        <taxon>Methanobacteriota</taxon>
        <taxon>Stenosarchaea group</taxon>
        <taxon>Halobacteria</taxon>
        <taxon>Halobacteriales</taxon>
        <taxon>Natrialbaceae</taxon>
        <taxon>Natrialba</taxon>
    </lineage>
</organism>
<accession>M0B969</accession>
<sequence length="313" mass="36404">MHPRQDSPFKSLWQSRYPFEYWSNRLEKINPYNQADRLEALYSLVQISDIYVHIFAAYAQNPDMPWFFLKENTRRWHIDDVLDQLRMNGIITVGGLVNDGEGTITVDTRDEFDLHEMDAVAAGVLGCPYTVDEESKSVLFEEPPELHRGVANAILNFADENRALLNDFKHGFRVLPVTPDDIESMLQSSFRLDEEDQEEFKTKLEALRKRQERDDWGFSFVRIHADEQDYGYDLQLDLYHVDAWTCYKFADLTLVALHNLISPGHGEHLEESLLEVPIDMLEGNNSFIEHIFGFGLPIRNNPEIVVPYDEFQS</sequence>
<comment type="caution">
    <text evidence="1">The sequence shown here is derived from an EMBL/GenBank/DDBJ whole genome shotgun (WGS) entry which is preliminary data.</text>
</comment>
<dbReference type="AlphaFoldDB" id="M0B969"/>
<evidence type="ECO:0000313" key="1">
    <source>
        <dbReference type="EMBL" id="ELZ06204.1"/>
    </source>
</evidence>
<evidence type="ECO:0000313" key="2">
    <source>
        <dbReference type="Proteomes" id="UP000011693"/>
    </source>
</evidence>
<keyword evidence="2" id="KW-1185">Reference proteome</keyword>
<protein>
    <submittedName>
        <fullName evidence="1">Uncharacterized protein</fullName>
    </submittedName>
</protein>
<dbReference type="RefSeq" id="WP_006165241.1">
    <property type="nucleotide sequence ID" value="NZ_AOIN01000008.1"/>
</dbReference>
<dbReference type="EMBL" id="AOIN01000008">
    <property type="protein sequence ID" value="ELZ06204.1"/>
    <property type="molecule type" value="Genomic_DNA"/>
</dbReference>
<gene>
    <name evidence="1" type="ORF">C482_00240</name>
</gene>
<dbReference type="OrthoDB" id="203881at2157"/>
<dbReference type="Proteomes" id="UP000011693">
    <property type="component" value="Unassembled WGS sequence"/>
</dbReference>
<reference evidence="1 2" key="1">
    <citation type="journal article" date="2014" name="PLoS Genet.">
        <title>Phylogenetically driven sequencing of extremely halophilic archaea reveals strategies for static and dynamic osmo-response.</title>
        <authorList>
            <person name="Becker E.A."/>
            <person name="Seitzer P.M."/>
            <person name="Tritt A."/>
            <person name="Larsen D."/>
            <person name="Krusor M."/>
            <person name="Yao A.I."/>
            <person name="Wu D."/>
            <person name="Madern D."/>
            <person name="Eisen J.A."/>
            <person name="Darling A.E."/>
            <person name="Facciotti M.T."/>
        </authorList>
    </citation>
    <scope>NUCLEOTIDE SEQUENCE [LARGE SCALE GENOMIC DNA]</scope>
    <source>
        <strain evidence="1 2">JCM 10990</strain>
    </source>
</reference>
<name>M0B969_9EURY</name>
<proteinExistence type="predicted"/>